<evidence type="ECO:0000256" key="2">
    <source>
        <dbReference type="ARBA" id="ARBA00010397"/>
    </source>
</evidence>
<comment type="caution">
    <text evidence="11">The sequence shown here is derived from an EMBL/GenBank/DDBJ whole genome shotgun (WGS) entry which is preliminary data.</text>
</comment>
<dbReference type="PANTHER" id="PTHR23001">
    <property type="entry name" value="EUKARYOTIC TRANSLATION INITIATION FACTOR"/>
    <property type="match status" value="1"/>
</dbReference>
<dbReference type="SMART" id="SM00653">
    <property type="entry name" value="eIF2B_5"/>
    <property type="match status" value="1"/>
</dbReference>
<proteinExistence type="inferred from homology"/>
<name>A0A7C3J4G4_9CREN</name>
<dbReference type="Gene3D" id="3.30.30.170">
    <property type="match status" value="1"/>
</dbReference>
<evidence type="ECO:0000256" key="4">
    <source>
        <dbReference type="ARBA" id="ARBA00022314"/>
    </source>
</evidence>
<evidence type="ECO:0000256" key="1">
    <source>
        <dbReference type="ARBA" id="ARBA00003323"/>
    </source>
</evidence>
<keyword evidence="6 9" id="KW-0648">Protein biosynthesis</keyword>
<evidence type="ECO:0000259" key="10">
    <source>
        <dbReference type="SMART" id="SM00653"/>
    </source>
</evidence>
<feature type="domain" description="Translation initiation factor IF2/IF5" evidence="10">
    <location>
        <begin position="21"/>
        <end position="128"/>
    </location>
</feature>
<evidence type="ECO:0000256" key="3">
    <source>
        <dbReference type="ARBA" id="ARBA00011243"/>
    </source>
</evidence>
<keyword evidence="5 9" id="KW-0396">Initiation factor</keyword>
<evidence type="ECO:0000256" key="8">
    <source>
        <dbReference type="ARBA" id="ARBA00032408"/>
    </source>
</evidence>
<dbReference type="PANTHER" id="PTHR23001:SF3">
    <property type="entry name" value="EUKARYOTIC TRANSLATION INITIATION FACTOR 2 SUBUNIT 2"/>
    <property type="match status" value="1"/>
</dbReference>
<evidence type="ECO:0000256" key="7">
    <source>
        <dbReference type="ARBA" id="ARBA00031466"/>
    </source>
</evidence>
<comment type="similarity">
    <text evidence="2 9">Belongs to the eIF-2-beta/eIF-5 family.</text>
</comment>
<comment type="subunit">
    <text evidence="3 9">Heterotrimer composed of an alpha, a beta and a gamma chain.</text>
</comment>
<evidence type="ECO:0000256" key="9">
    <source>
        <dbReference type="HAMAP-Rule" id="MF_00232"/>
    </source>
</evidence>
<dbReference type="HAMAP" id="MF_00232">
    <property type="entry name" value="eIF_2_beta"/>
    <property type="match status" value="1"/>
</dbReference>
<dbReference type="SUPFAM" id="SSF100966">
    <property type="entry name" value="Translation initiation factor 2 beta, aIF2beta, N-terminal domain"/>
    <property type="match status" value="1"/>
</dbReference>
<sequence length="135" mass="15252">MDYDKLLDRGLSKIPEQVFKSSKYETPQTESSIIGSKTVIYNFKDVAAKLNRDPSHLLKFIVRELATSGTLEEQRASLQGRFSKEALDQLVVKYIKGYVLCSSCNKPDTKLLREDRLTFIVCEVCGAKNPAKTLM</sequence>
<dbReference type="NCBIfam" id="TIGR00311">
    <property type="entry name" value="aIF-2beta"/>
    <property type="match status" value="1"/>
</dbReference>
<protein>
    <recommendedName>
        <fullName evidence="4 9">Translation initiation factor 2 subunit beta</fullName>
    </recommendedName>
    <alternativeName>
        <fullName evidence="7 9">aIF2-beta</fullName>
    </alternativeName>
    <alternativeName>
        <fullName evidence="8 9">eIF-2-beta</fullName>
    </alternativeName>
</protein>
<dbReference type="InterPro" id="IPR002735">
    <property type="entry name" value="Transl_init_fac_IF2/IF5_dom"/>
</dbReference>
<dbReference type="EMBL" id="DSTX01000011">
    <property type="protein sequence ID" value="HFK21017.1"/>
    <property type="molecule type" value="Genomic_DNA"/>
</dbReference>
<gene>
    <name evidence="9" type="primary">eif2b</name>
    <name evidence="11" type="ORF">ENS19_07080</name>
</gene>
<evidence type="ECO:0000313" key="11">
    <source>
        <dbReference type="EMBL" id="HFK21017.1"/>
    </source>
</evidence>
<dbReference type="GO" id="GO:0003743">
    <property type="term" value="F:translation initiation factor activity"/>
    <property type="evidence" value="ECO:0007669"/>
    <property type="project" value="UniProtKB-UniRule"/>
</dbReference>
<dbReference type="InterPro" id="IPR045196">
    <property type="entry name" value="IF2/IF5"/>
</dbReference>
<dbReference type="NCBIfam" id="NF003067">
    <property type="entry name" value="PRK03988.1"/>
    <property type="match status" value="1"/>
</dbReference>
<evidence type="ECO:0000256" key="5">
    <source>
        <dbReference type="ARBA" id="ARBA00022540"/>
    </source>
</evidence>
<organism evidence="11">
    <name type="scientific">Candidatus Methanomethylicus mesodigestus</name>
    <dbReference type="NCBI Taxonomy" id="1867258"/>
    <lineage>
        <taxon>Archaea</taxon>
        <taxon>Thermoproteota</taxon>
        <taxon>Methanosuratincolia</taxon>
        <taxon>Candidatus Methanomethylicales</taxon>
        <taxon>Candidatus Methanomethylicaceae</taxon>
        <taxon>Candidatus Methanomethylicus</taxon>
    </lineage>
</organism>
<dbReference type="AlphaFoldDB" id="A0A7C3J4G4"/>
<dbReference type="InterPro" id="IPR004458">
    <property type="entry name" value="TIF2_bsu_arc"/>
</dbReference>
<comment type="function">
    <text evidence="1 9">eIF-2 functions in the early steps of protein synthesis by forming a ternary complex with GTP and initiator tRNA.</text>
</comment>
<reference evidence="11" key="1">
    <citation type="journal article" date="2020" name="mSystems">
        <title>Genome- and Community-Level Interaction Insights into Carbon Utilization and Element Cycling Functions of Hydrothermarchaeota in Hydrothermal Sediment.</title>
        <authorList>
            <person name="Zhou Z."/>
            <person name="Liu Y."/>
            <person name="Xu W."/>
            <person name="Pan J."/>
            <person name="Luo Z.H."/>
            <person name="Li M."/>
        </authorList>
    </citation>
    <scope>NUCLEOTIDE SEQUENCE [LARGE SCALE GENOMIC DNA]</scope>
    <source>
        <strain evidence="11">SpSt-468</strain>
    </source>
</reference>
<dbReference type="InterPro" id="IPR016190">
    <property type="entry name" value="Transl_init_fac_IF2/IF5_Zn-bd"/>
</dbReference>
<evidence type="ECO:0000256" key="6">
    <source>
        <dbReference type="ARBA" id="ARBA00022917"/>
    </source>
</evidence>
<dbReference type="SUPFAM" id="SSF75689">
    <property type="entry name" value="Zinc-binding domain of translation initiation factor 2 beta"/>
    <property type="match status" value="1"/>
</dbReference>
<dbReference type="Pfam" id="PF01873">
    <property type="entry name" value="eIF-5_eIF-2B"/>
    <property type="match status" value="1"/>
</dbReference>
<accession>A0A7C3J4G4</accession>
<dbReference type="InterPro" id="IPR016189">
    <property type="entry name" value="Transl_init_fac_IF2/IF5_N"/>
</dbReference>